<reference evidence="2 3" key="1">
    <citation type="submission" date="2024-01" db="EMBL/GenBank/DDBJ databases">
        <title>The complete chloroplast genome sequence of Lithospermum erythrorhizon: insights into the phylogenetic relationship among Boraginaceae species and the maternal lineages of purple gromwells.</title>
        <authorList>
            <person name="Okada T."/>
            <person name="Watanabe K."/>
        </authorList>
    </citation>
    <scope>NUCLEOTIDE SEQUENCE [LARGE SCALE GENOMIC DNA]</scope>
</reference>
<dbReference type="PANTHER" id="PTHR45748:SF7">
    <property type="entry name" value="1-PHOSPHATIDYLINOSITOL 3-PHOSPHATE 5-KINASE-RELATED"/>
    <property type="match status" value="1"/>
</dbReference>
<dbReference type="Gene3D" id="3.50.7.10">
    <property type="entry name" value="GroEL"/>
    <property type="match status" value="1"/>
</dbReference>
<dbReference type="InterPro" id="IPR027409">
    <property type="entry name" value="GroEL-like_apical_dom_sf"/>
</dbReference>
<evidence type="ECO:0000313" key="2">
    <source>
        <dbReference type="EMBL" id="GAA0170402.1"/>
    </source>
</evidence>
<feature type="compositionally biased region" description="Acidic residues" evidence="1">
    <location>
        <begin position="18"/>
        <end position="27"/>
    </location>
</feature>
<keyword evidence="3" id="KW-1185">Reference proteome</keyword>
<evidence type="ECO:0000256" key="1">
    <source>
        <dbReference type="SAM" id="MobiDB-lite"/>
    </source>
</evidence>
<dbReference type="GO" id="GO:0000285">
    <property type="term" value="F:1-phosphatidylinositol-3-phosphate 5-kinase activity"/>
    <property type="evidence" value="ECO:0007669"/>
    <property type="project" value="TreeGrafter"/>
</dbReference>
<dbReference type="CDD" id="cd03334">
    <property type="entry name" value="Fab1_TCP"/>
    <property type="match status" value="1"/>
</dbReference>
<sequence length="350" mass="39240">MEASLNRQDVTKALSNDCSEDLMDDEDFGVHASNSQSRQYMQTNGGYGQHLPTSSSFGSGEFQSPDRSNEEHKNSIKKEVDLQFKTLIAGMLPVEKLPVGKEGDKESWLEIITDLSLEVATLLRPHAKGRGMDPIKYVKIKCLASGRCSDSTVVKGVVCKKNVAHHRMPSNLEKPRILILGGALEYQRVSNLLSSFDTLLQQEMDPLKMAVAKIDTYHPDILLSEKSVSRDAEEYLLSKDISLVQNIERPLLERIASCTGGQIVQLTDQLSSQNLGYCDQFYVKRSLEEHLTTGHAGEKLVKTLMYFEGCPKPLGYTVLLRGANVDELKKAKRLMRWGIYVAYRRSLLKK</sequence>
<name>A0AAV3R614_LITER</name>
<evidence type="ECO:0000313" key="3">
    <source>
        <dbReference type="Proteomes" id="UP001454036"/>
    </source>
</evidence>
<dbReference type="SUPFAM" id="SSF52029">
    <property type="entry name" value="GroEL apical domain-like"/>
    <property type="match status" value="1"/>
</dbReference>
<dbReference type="AlphaFoldDB" id="A0AAV3R614"/>
<feature type="compositionally biased region" description="Polar residues" evidence="1">
    <location>
        <begin position="51"/>
        <end position="66"/>
    </location>
</feature>
<comment type="caution">
    <text evidence="2">The sequence shown here is derived from an EMBL/GenBank/DDBJ whole genome shotgun (WGS) entry which is preliminary data.</text>
</comment>
<gene>
    <name evidence="2" type="ORF">LIER_40951</name>
</gene>
<organism evidence="2 3">
    <name type="scientific">Lithospermum erythrorhizon</name>
    <name type="common">Purple gromwell</name>
    <name type="synonym">Lithospermum officinale var. erythrorhizon</name>
    <dbReference type="NCBI Taxonomy" id="34254"/>
    <lineage>
        <taxon>Eukaryota</taxon>
        <taxon>Viridiplantae</taxon>
        <taxon>Streptophyta</taxon>
        <taxon>Embryophyta</taxon>
        <taxon>Tracheophyta</taxon>
        <taxon>Spermatophyta</taxon>
        <taxon>Magnoliopsida</taxon>
        <taxon>eudicotyledons</taxon>
        <taxon>Gunneridae</taxon>
        <taxon>Pentapetalae</taxon>
        <taxon>asterids</taxon>
        <taxon>lamiids</taxon>
        <taxon>Boraginales</taxon>
        <taxon>Boraginaceae</taxon>
        <taxon>Boraginoideae</taxon>
        <taxon>Lithospermeae</taxon>
        <taxon>Lithospermum</taxon>
    </lineage>
</organism>
<dbReference type="FunFam" id="3.50.7.10:FF:000007">
    <property type="entry name" value="1-phosphatidylinositol 3-phosphate 5-kinase isoform X1"/>
    <property type="match status" value="1"/>
</dbReference>
<dbReference type="EMBL" id="BAABME010024534">
    <property type="protein sequence ID" value="GAA0170402.1"/>
    <property type="molecule type" value="Genomic_DNA"/>
</dbReference>
<keyword evidence="2" id="KW-0808">Transferase</keyword>
<protein>
    <submittedName>
        <fullName evidence="2">Kinase</fullName>
    </submittedName>
</protein>
<dbReference type="Pfam" id="PF00118">
    <property type="entry name" value="Cpn60_TCP1"/>
    <property type="match status" value="1"/>
</dbReference>
<dbReference type="GO" id="GO:0046854">
    <property type="term" value="P:phosphatidylinositol phosphate biosynthetic process"/>
    <property type="evidence" value="ECO:0007669"/>
    <property type="project" value="TreeGrafter"/>
</dbReference>
<accession>A0AAV3R614</accession>
<dbReference type="GO" id="GO:0010008">
    <property type="term" value="C:endosome membrane"/>
    <property type="evidence" value="ECO:0007669"/>
    <property type="project" value="TreeGrafter"/>
</dbReference>
<dbReference type="Proteomes" id="UP001454036">
    <property type="component" value="Unassembled WGS sequence"/>
</dbReference>
<dbReference type="PANTHER" id="PTHR45748">
    <property type="entry name" value="1-PHOSPHATIDYLINOSITOL 3-PHOSPHATE 5-KINASE-RELATED"/>
    <property type="match status" value="1"/>
</dbReference>
<keyword evidence="2" id="KW-0418">Kinase</keyword>
<feature type="region of interest" description="Disordered" evidence="1">
    <location>
        <begin position="40"/>
        <end position="75"/>
    </location>
</feature>
<dbReference type="InterPro" id="IPR027410">
    <property type="entry name" value="TCP-1-like_intermed_sf"/>
</dbReference>
<dbReference type="SUPFAM" id="SSF54849">
    <property type="entry name" value="GroEL-intermediate domain like"/>
    <property type="match status" value="1"/>
</dbReference>
<dbReference type="GO" id="GO:0005524">
    <property type="term" value="F:ATP binding"/>
    <property type="evidence" value="ECO:0007669"/>
    <property type="project" value="InterPro"/>
</dbReference>
<dbReference type="InterPro" id="IPR002423">
    <property type="entry name" value="Cpn60/GroEL/TCP-1"/>
</dbReference>
<feature type="compositionally biased region" description="Polar residues" evidence="1">
    <location>
        <begin position="1"/>
        <end position="17"/>
    </location>
</feature>
<feature type="region of interest" description="Disordered" evidence="1">
    <location>
        <begin position="1"/>
        <end position="28"/>
    </location>
</feature>
<proteinExistence type="predicted"/>